<accession>L0HBZ3</accession>
<keyword evidence="4" id="KW-1185">Reference proteome</keyword>
<dbReference type="Pfam" id="PF00432">
    <property type="entry name" value="Prenyltrans"/>
    <property type="match status" value="3"/>
</dbReference>
<dbReference type="Gene3D" id="1.50.10.20">
    <property type="match status" value="1"/>
</dbReference>
<dbReference type="OrthoDB" id="97337at2157"/>
<dbReference type="eggNOG" id="arCOG04438">
    <property type="taxonomic scope" value="Archaea"/>
</dbReference>
<dbReference type="GO" id="GO:0003824">
    <property type="term" value="F:catalytic activity"/>
    <property type="evidence" value="ECO:0007669"/>
    <property type="project" value="InterPro"/>
</dbReference>
<dbReference type="InterPro" id="IPR008930">
    <property type="entry name" value="Terpenoid_cyclase/PrenylTrfase"/>
</dbReference>
<dbReference type="HOGENOM" id="CLU_453897_0_0_2"/>
<feature type="domain" description="Prenyltransferase alpha-alpha toroid" evidence="2">
    <location>
        <begin position="31"/>
        <end position="186"/>
    </location>
</feature>
<evidence type="ECO:0000256" key="1">
    <source>
        <dbReference type="ARBA" id="ARBA00022737"/>
    </source>
</evidence>
<dbReference type="KEGG" id="mfo:Metfor_1204"/>
<evidence type="ECO:0000313" key="4">
    <source>
        <dbReference type="Proteomes" id="UP000010824"/>
    </source>
</evidence>
<reference evidence="3 4" key="2">
    <citation type="journal article" date="2014" name="Genome Announc.">
        <title>Complete Genome Sequence of Methanoregula formicica SMSPT, a Mesophilic Hydrogenotrophic Methanogen Isolated from a Methanogenic Upflow Anaerobic Sludge Blanket Reactor.</title>
        <authorList>
            <person name="Yamamoto K."/>
            <person name="Tamaki H."/>
            <person name="Cadillo-Quiroz H."/>
            <person name="Imachi H."/>
            <person name="Kyrpides N."/>
            <person name="Woyke T."/>
            <person name="Goodwin L."/>
            <person name="Zinder S.H."/>
            <person name="Kamagata Y."/>
            <person name="Liu W.T."/>
        </authorList>
    </citation>
    <scope>NUCLEOTIDE SEQUENCE [LARGE SCALE GENOMIC DNA]</scope>
    <source>
        <strain evidence="4">DSM 22288 / NBRC 105244 / SMSP</strain>
    </source>
</reference>
<dbReference type="GeneID" id="14310517"/>
<gene>
    <name evidence="3" type="ordered locus">Metfor_1204</name>
</gene>
<evidence type="ECO:0000259" key="2">
    <source>
        <dbReference type="Pfam" id="PF00432"/>
    </source>
</evidence>
<evidence type="ECO:0000313" key="3">
    <source>
        <dbReference type="EMBL" id="AGB02247.1"/>
    </source>
</evidence>
<dbReference type="InterPro" id="IPR001330">
    <property type="entry name" value="Prenyltrans"/>
</dbReference>
<dbReference type="InParanoid" id="L0HBZ3"/>
<name>L0HBZ3_METFS</name>
<dbReference type="Proteomes" id="UP000010824">
    <property type="component" value="Chromosome"/>
</dbReference>
<dbReference type="RefSeq" id="WP_015285210.1">
    <property type="nucleotide sequence ID" value="NC_019943.1"/>
</dbReference>
<dbReference type="EMBL" id="CP003167">
    <property type="protein sequence ID" value="AGB02247.1"/>
    <property type="molecule type" value="Genomic_DNA"/>
</dbReference>
<reference evidence="4" key="1">
    <citation type="submission" date="2011-12" db="EMBL/GenBank/DDBJ databases">
        <title>Complete sequence of Methanoregula formicicum SMSP.</title>
        <authorList>
            <person name="Lucas S."/>
            <person name="Han J."/>
            <person name="Lapidus A."/>
            <person name="Cheng J.-F."/>
            <person name="Goodwin L."/>
            <person name="Pitluck S."/>
            <person name="Peters L."/>
            <person name="Ovchinnikova G."/>
            <person name="Teshima H."/>
            <person name="Detter J.C."/>
            <person name="Han C."/>
            <person name="Tapia R."/>
            <person name="Land M."/>
            <person name="Hauser L."/>
            <person name="Kyrpides N."/>
            <person name="Ivanova N."/>
            <person name="Pagani I."/>
            <person name="Imachi H."/>
            <person name="Tamaki H."/>
            <person name="Sekiguchi Y."/>
            <person name="Kamagata Y."/>
            <person name="Cadillo-Quiroz H."/>
            <person name="Zinder S."/>
            <person name="Liu W.-T."/>
            <person name="Woyke T."/>
        </authorList>
    </citation>
    <scope>NUCLEOTIDE SEQUENCE [LARGE SCALE GENOMIC DNA]</scope>
    <source>
        <strain evidence="4">DSM 22288 / NBRC 105244 / SMSP</strain>
    </source>
</reference>
<feature type="domain" description="Prenyltransferase alpha-alpha toroid" evidence="2">
    <location>
        <begin position="252"/>
        <end position="349"/>
    </location>
</feature>
<dbReference type="STRING" id="593750.Metfor_1204"/>
<sequence precursor="true">MSIKWRIGILLLIASLAGVCAFFVLNTGIPSPHESWNKKTTEKIGYSHAPEGGYADFAPDDPDLYSTYYFSLALKNNHIDLMQKEQTDLWLYSRERELIANPSQVTLKDLYYLTGCMKNYDILPENRSGIMSLVEQYSQPDGSYADRPGLEGSSLDTIRALEILDFIGNNTGNMDITREWLARQYQYDQISEDEDYLLTETQVLLPVSHLTGIDPDLEGSTRLQKSIEERYAGKWKSELEALPGKKPDLFTLKALETEVRFSGKLTPEISQKIQDYVYSLELPDGGYNAILGDYGESQGTYLAMKLLSDIGSPVHDTTIEFIRRHESRYGGFRPAFKITPSLKDTFYATQVLTRLDPHNPAIPAVKPWLDARMADPSLSPEDQYYLVMTYHELGESVPQAATLRNIPEQQITTYSISPDQLGDLEQVFYLLKMVKATDHPLDSAQRDSIIRKINQFQNSDGGYGYGGSDLASTYYALGSLDTLSASPDNPEACISWIEQGYAGDGGYYYRRGDQSTNFSYITPTYMSVSSLNYLHRYPGNAKTTLQWIDSSRYSDGGIQLMPEKPDTEVNDATFREKLEYTIQGLETEQILLHRTGI</sequence>
<protein>
    <recommendedName>
        <fullName evidence="2">Prenyltransferase alpha-alpha toroid domain-containing protein</fullName>
    </recommendedName>
</protein>
<organism evidence="3 4">
    <name type="scientific">Methanoregula formicica (strain DSM 22288 / NBRC 105244 / SMSP)</name>
    <dbReference type="NCBI Taxonomy" id="593750"/>
    <lineage>
        <taxon>Archaea</taxon>
        <taxon>Methanobacteriati</taxon>
        <taxon>Methanobacteriota</taxon>
        <taxon>Stenosarchaea group</taxon>
        <taxon>Methanomicrobia</taxon>
        <taxon>Methanomicrobiales</taxon>
        <taxon>Methanoregulaceae</taxon>
        <taxon>Methanoregula</taxon>
    </lineage>
</organism>
<proteinExistence type="predicted"/>
<feature type="domain" description="Prenyltransferase alpha-alpha toroid" evidence="2">
    <location>
        <begin position="427"/>
        <end position="562"/>
    </location>
</feature>
<dbReference type="SUPFAM" id="SSF48239">
    <property type="entry name" value="Terpenoid cyclases/Protein prenyltransferases"/>
    <property type="match status" value="2"/>
</dbReference>
<keyword evidence="1" id="KW-0677">Repeat</keyword>
<dbReference type="AlphaFoldDB" id="L0HBZ3"/>